<dbReference type="GO" id="GO:0003677">
    <property type="term" value="F:DNA binding"/>
    <property type="evidence" value="ECO:0007669"/>
    <property type="project" value="UniProtKB-UniRule"/>
</dbReference>
<dbReference type="InterPro" id="IPR009057">
    <property type="entry name" value="Homeodomain-like_sf"/>
</dbReference>
<dbReference type="InterPro" id="IPR036271">
    <property type="entry name" value="Tet_transcr_reg_TetR-rel_C_sf"/>
</dbReference>
<dbReference type="Proteomes" id="UP000006620">
    <property type="component" value="Chromosome"/>
</dbReference>
<evidence type="ECO:0000256" key="1">
    <source>
        <dbReference type="ARBA" id="ARBA00023015"/>
    </source>
</evidence>
<evidence type="ECO:0000256" key="3">
    <source>
        <dbReference type="ARBA" id="ARBA00023163"/>
    </source>
</evidence>
<reference evidence="7" key="1">
    <citation type="submission" date="2011-06" db="EMBL/GenBank/DDBJ databases">
        <title>Complete genome sequence of Paenibacillus mucilaginosus KNP414.</title>
        <authorList>
            <person name="Wang J."/>
            <person name="Hu S."/>
            <person name="Hu X."/>
            <person name="Zhang B."/>
            <person name="Dong D."/>
            <person name="Zhang S."/>
            <person name="Zhao K."/>
            <person name="Wu D."/>
        </authorList>
    </citation>
    <scope>NUCLEOTIDE SEQUENCE [LARGE SCALE GENOMIC DNA]</scope>
    <source>
        <strain evidence="7">KNP414</strain>
    </source>
</reference>
<dbReference type="PANTHER" id="PTHR47506">
    <property type="entry name" value="TRANSCRIPTIONAL REGULATORY PROTEIN"/>
    <property type="match status" value="1"/>
</dbReference>
<dbReference type="Gene3D" id="1.10.10.60">
    <property type="entry name" value="Homeodomain-like"/>
    <property type="match status" value="1"/>
</dbReference>
<protein>
    <submittedName>
        <fullName evidence="6">Probable transcriptional regulator</fullName>
    </submittedName>
</protein>
<dbReference type="PANTHER" id="PTHR47506:SF1">
    <property type="entry name" value="HTH-TYPE TRANSCRIPTIONAL REGULATOR YJDC"/>
    <property type="match status" value="1"/>
</dbReference>
<dbReference type="Pfam" id="PF00440">
    <property type="entry name" value="TetR_N"/>
    <property type="match status" value="1"/>
</dbReference>
<dbReference type="InterPro" id="IPR011075">
    <property type="entry name" value="TetR_C"/>
</dbReference>
<dbReference type="SUPFAM" id="SSF48498">
    <property type="entry name" value="Tetracyclin repressor-like, C-terminal domain"/>
    <property type="match status" value="1"/>
</dbReference>
<feature type="DNA-binding region" description="H-T-H motif" evidence="4">
    <location>
        <begin position="29"/>
        <end position="48"/>
    </location>
</feature>
<sequence>MARPREFDEEQALGAALEVFWDLGYEAASLSDLTERMGINRPSLYAVFGGKRQLFLRCLNLYQENYYEGIRQLAAQGGPGLGGLLEVFRQVVEMGRDPRARRGCLFVNTMAELAGRDAELAADGRRFQERLAGLFAGVLAEAVERGELPADTKVRANARFLTMALGGFSLLLKSDPPQDLLEDAVERTLAAVTGGA</sequence>
<accession>F8F9T7</accession>
<keyword evidence="2 4" id="KW-0238">DNA-binding</keyword>
<dbReference type="EMBL" id="CP002869">
    <property type="protein sequence ID" value="AEI44416.1"/>
    <property type="molecule type" value="Genomic_DNA"/>
</dbReference>
<evidence type="ECO:0000256" key="2">
    <source>
        <dbReference type="ARBA" id="ARBA00023125"/>
    </source>
</evidence>
<proteinExistence type="predicted"/>
<dbReference type="PRINTS" id="PR00455">
    <property type="entry name" value="HTHTETR"/>
</dbReference>
<organism evidence="6 7">
    <name type="scientific">Paenibacillus mucilaginosus (strain KNP414)</name>
    <dbReference type="NCBI Taxonomy" id="1036673"/>
    <lineage>
        <taxon>Bacteria</taxon>
        <taxon>Bacillati</taxon>
        <taxon>Bacillota</taxon>
        <taxon>Bacilli</taxon>
        <taxon>Bacillales</taxon>
        <taxon>Paenibacillaceae</taxon>
        <taxon>Paenibacillus</taxon>
    </lineage>
</organism>
<evidence type="ECO:0000313" key="6">
    <source>
        <dbReference type="EMBL" id="AEI44416.1"/>
    </source>
</evidence>
<evidence type="ECO:0000313" key="7">
    <source>
        <dbReference type="Proteomes" id="UP000006620"/>
    </source>
</evidence>
<dbReference type="Gene3D" id="1.10.357.10">
    <property type="entry name" value="Tetracycline Repressor, domain 2"/>
    <property type="match status" value="1"/>
</dbReference>
<keyword evidence="3" id="KW-0804">Transcription</keyword>
<reference evidence="6 7" key="2">
    <citation type="journal article" date="2013" name="Genome Announc.">
        <title>Genome Sequence of Growth-Improving Paenibacillus mucilaginosus Strain KNP414.</title>
        <authorList>
            <person name="Lu J.J."/>
            <person name="Wang J.F."/>
            <person name="Hu X.F."/>
        </authorList>
    </citation>
    <scope>NUCLEOTIDE SEQUENCE [LARGE SCALE GENOMIC DNA]</scope>
    <source>
        <strain evidence="6 7">KNP414</strain>
    </source>
</reference>
<dbReference type="PROSITE" id="PS50977">
    <property type="entry name" value="HTH_TETR_2"/>
    <property type="match status" value="1"/>
</dbReference>
<dbReference type="HOGENOM" id="CLU_069356_28_0_9"/>
<gene>
    <name evidence="6" type="ordered locus">KNP414_05892</name>
</gene>
<feature type="domain" description="HTH tetR-type" evidence="5">
    <location>
        <begin position="6"/>
        <end position="66"/>
    </location>
</feature>
<dbReference type="PATRIC" id="fig|1036673.3.peg.5481"/>
<evidence type="ECO:0000259" key="5">
    <source>
        <dbReference type="PROSITE" id="PS50977"/>
    </source>
</evidence>
<dbReference type="KEGG" id="pms:KNP414_05892"/>
<dbReference type="SUPFAM" id="SSF46689">
    <property type="entry name" value="Homeodomain-like"/>
    <property type="match status" value="1"/>
</dbReference>
<keyword evidence="1" id="KW-0805">Transcription regulation</keyword>
<dbReference type="InterPro" id="IPR001647">
    <property type="entry name" value="HTH_TetR"/>
</dbReference>
<name>F8F9T7_PAEMK</name>
<dbReference type="RefSeq" id="WP_013919568.1">
    <property type="nucleotide sequence ID" value="NC_015690.1"/>
</dbReference>
<dbReference type="AlphaFoldDB" id="F8F9T7"/>
<dbReference type="Pfam" id="PF16925">
    <property type="entry name" value="TetR_C_13"/>
    <property type="match status" value="1"/>
</dbReference>
<evidence type="ECO:0000256" key="4">
    <source>
        <dbReference type="PROSITE-ProRule" id="PRU00335"/>
    </source>
</evidence>